<feature type="active site" description="Proton donor/acceptor" evidence="2">
    <location>
        <position position="112"/>
    </location>
</feature>
<keyword evidence="3" id="KW-0472">Membrane</keyword>
<proteinExistence type="predicted"/>
<feature type="transmembrane region" description="Helical" evidence="3">
    <location>
        <begin position="6"/>
        <end position="27"/>
    </location>
</feature>
<keyword evidence="3" id="KW-0812">Transmembrane</keyword>
<gene>
    <name evidence="4" type="ORF">EDD71_12322</name>
</gene>
<sequence>MKKAGYILIVLGLGILIYVGINQYFVYREQRALMNTINQISQNTTSKQITQTEAKESKGPSNAIGILEIPSINLSVAIVEGSTQKDLKYAVGHIEGTGELGKPDQNFAIAGHRSYTAGRFFNRLDKVKIGDMIYIKTKDKLYTYRVFKTEVVLPEQVEVLEPQKGKSLVTLITCTPLYKSTHRLIVYSELTSEENNPGN</sequence>
<dbReference type="EMBL" id="SOAZ01000023">
    <property type="protein sequence ID" value="TDT50927.1"/>
    <property type="molecule type" value="Genomic_DNA"/>
</dbReference>
<evidence type="ECO:0000256" key="2">
    <source>
        <dbReference type="PIRSR" id="PIRSR605754-1"/>
    </source>
</evidence>
<name>A0A4R7KBD6_9CLOT</name>
<accession>A0A4R7KBD6</accession>
<protein>
    <submittedName>
        <fullName evidence="4">Sortase A</fullName>
    </submittedName>
</protein>
<dbReference type="Gene3D" id="2.40.260.10">
    <property type="entry name" value="Sortase"/>
    <property type="match status" value="1"/>
</dbReference>
<dbReference type="Proteomes" id="UP000295325">
    <property type="component" value="Unassembled WGS sequence"/>
</dbReference>
<keyword evidence="5" id="KW-1185">Reference proteome</keyword>
<evidence type="ECO:0000313" key="4">
    <source>
        <dbReference type="EMBL" id="TDT50927.1"/>
    </source>
</evidence>
<keyword evidence="1" id="KW-0378">Hydrolase</keyword>
<dbReference type="SUPFAM" id="SSF63817">
    <property type="entry name" value="Sortase"/>
    <property type="match status" value="1"/>
</dbReference>
<feature type="active site" description="Acyl-thioester intermediate" evidence="2">
    <location>
        <position position="174"/>
    </location>
</feature>
<organism evidence="4 5">
    <name type="scientific">Fonticella tunisiensis</name>
    <dbReference type="NCBI Taxonomy" id="1096341"/>
    <lineage>
        <taxon>Bacteria</taxon>
        <taxon>Bacillati</taxon>
        <taxon>Bacillota</taxon>
        <taxon>Clostridia</taxon>
        <taxon>Eubacteriales</taxon>
        <taxon>Clostridiaceae</taxon>
        <taxon>Fonticella</taxon>
    </lineage>
</organism>
<dbReference type="GO" id="GO:0016787">
    <property type="term" value="F:hydrolase activity"/>
    <property type="evidence" value="ECO:0007669"/>
    <property type="project" value="UniProtKB-KW"/>
</dbReference>
<keyword evidence="3" id="KW-1133">Transmembrane helix</keyword>
<evidence type="ECO:0000313" key="5">
    <source>
        <dbReference type="Proteomes" id="UP000295325"/>
    </source>
</evidence>
<dbReference type="AlphaFoldDB" id="A0A4R7KBD6"/>
<evidence type="ECO:0000256" key="1">
    <source>
        <dbReference type="ARBA" id="ARBA00022801"/>
    </source>
</evidence>
<dbReference type="InterPro" id="IPR023365">
    <property type="entry name" value="Sortase_dom-sf"/>
</dbReference>
<evidence type="ECO:0000256" key="3">
    <source>
        <dbReference type="SAM" id="Phobius"/>
    </source>
</evidence>
<dbReference type="InterPro" id="IPR005754">
    <property type="entry name" value="Sortase"/>
</dbReference>
<reference evidence="4 5" key="1">
    <citation type="submission" date="2019-03" db="EMBL/GenBank/DDBJ databases">
        <title>Genomic Encyclopedia of Type Strains, Phase IV (KMG-IV): sequencing the most valuable type-strain genomes for metagenomic binning, comparative biology and taxonomic classification.</title>
        <authorList>
            <person name="Goeker M."/>
        </authorList>
    </citation>
    <scope>NUCLEOTIDE SEQUENCE [LARGE SCALE GENOMIC DNA]</scope>
    <source>
        <strain evidence="4 5">DSM 24455</strain>
    </source>
</reference>
<comment type="caution">
    <text evidence="4">The sequence shown here is derived from an EMBL/GenBank/DDBJ whole genome shotgun (WGS) entry which is preliminary data.</text>
</comment>
<dbReference type="OrthoDB" id="154054at2"/>
<dbReference type="RefSeq" id="WP_133628916.1">
    <property type="nucleotide sequence ID" value="NZ_SOAZ01000023.1"/>
</dbReference>
<dbReference type="InterPro" id="IPR042000">
    <property type="entry name" value="Sortase_D_2"/>
</dbReference>
<dbReference type="Pfam" id="PF04203">
    <property type="entry name" value="Sortase"/>
    <property type="match status" value="1"/>
</dbReference>
<dbReference type="CDD" id="cd06166">
    <property type="entry name" value="Sortase_D_2"/>
    <property type="match status" value="1"/>
</dbReference>
<dbReference type="NCBIfam" id="TIGR01076">
    <property type="entry name" value="sortase_fam"/>
    <property type="match status" value="1"/>
</dbReference>